<name>A0A1I6G8E7_9EURY</name>
<dbReference type="Gene3D" id="1.10.3450.10">
    <property type="entry name" value="TTHA0068-like"/>
    <property type="match status" value="1"/>
</dbReference>
<dbReference type="Pfam" id="PF03745">
    <property type="entry name" value="DUF309"/>
    <property type="match status" value="1"/>
</dbReference>
<protein>
    <submittedName>
        <fullName evidence="1">Predicted metal-dependent hydrolase</fullName>
    </submittedName>
</protein>
<dbReference type="PANTHER" id="PTHR34796">
    <property type="entry name" value="EXPRESSED PROTEIN"/>
    <property type="match status" value="1"/>
</dbReference>
<proteinExistence type="predicted"/>
<keyword evidence="2" id="KW-1185">Reference proteome</keyword>
<dbReference type="InterPro" id="IPR023203">
    <property type="entry name" value="TTHA0068_sf"/>
</dbReference>
<dbReference type="AlphaFoldDB" id="A0A1I6G8E7"/>
<dbReference type="GO" id="GO:0016787">
    <property type="term" value="F:hydrolase activity"/>
    <property type="evidence" value="ECO:0007669"/>
    <property type="project" value="UniProtKB-KW"/>
</dbReference>
<dbReference type="OrthoDB" id="270022at2157"/>
<reference evidence="2" key="1">
    <citation type="submission" date="2016-10" db="EMBL/GenBank/DDBJ databases">
        <authorList>
            <person name="Varghese N."/>
            <person name="Submissions S."/>
        </authorList>
    </citation>
    <scope>NUCLEOTIDE SEQUENCE [LARGE SCALE GENOMIC DNA]</scope>
    <source>
        <strain evidence="2">CGMCC 1.7736</strain>
    </source>
</reference>
<dbReference type="PANTHER" id="PTHR34796:SF1">
    <property type="entry name" value="EXPRESSED PROTEIN"/>
    <property type="match status" value="1"/>
</dbReference>
<dbReference type="InterPro" id="IPR005500">
    <property type="entry name" value="DUF309"/>
</dbReference>
<dbReference type="Proteomes" id="UP000198531">
    <property type="component" value="Unassembled WGS sequence"/>
</dbReference>
<sequence>MERSLRVGAAVFNAGDHHAAHDAWEDEWLSLDEGTADERLLHGLIQYTAAVYHVGNRNWSGAQGLATSAGAYLDEVASDYRAVNVGGVRGYLERLAADPEFGERAPPVPLRVNGSVVRAADLSVEEVADAAAVVAEDYEAFDESVLADAARYAREEVESGESTTRFVALLFEFVGDRERRGLVYQRLGEHVGRRRGREADVSGLFE</sequence>
<dbReference type="EMBL" id="FOYT01000001">
    <property type="protein sequence ID" value="SFR38483.1"/>
    <property type="molecule type" value="Genomic_DNA"/>
</dbReference>
<evidence type="ECO:0000313" key="1">
    <source>
        <dbReference type="EMBL" id="SFR38483.1"/>
    </source>
</evidence>
<dbReference type="STRING" id="553469.SAMN04487947_0733"/>
<keyword evidence="1" id="KW-0378">Hydrolase</keyword>
<gene>
    <name evidence="1" type="ORF">SAMN04487947_0733</name>
</gene>
<dbReference type="SUPFAM" id="SSF140663">
    <property type="entry name" value="TTHA0068-like"/>
    <property type="match status" value="1"/>
</dbReference>
<dbReference type="RefSeq" id="WP_089804686.1">
    <property type="nucleotide sequence ID" value="NZ_FOYT01000001.1"/>
</dbReference>
<accession>A0A1I6G8E7</accession>
<organism evidence="1 2">
    <name type="scientific">Halogeometricum rufum</name>
    <dbReference type="NCBI Taxonomy" id="553469"/>
    <lineage>
        <taxon>Archaea</taxon>
        <taxon>Methanobacteriati</taxon>
        <taxon>Methanobacteriota</taxon>
        <taxon>Stenosarchaea group</taxon>
        <taxon>Halobacteria</taxon>
        <taxon>Halobacteriales</taxon>
        <taxon>Haloferacaceae</taxon>
        <taxon>Halogeometricum</taxon>
    </lineage>
</organism>
<evidence type="ECO:0000313" key="2">
    <source>
        <dbReference type="Proteomes" id="UP000198531"/>
    </source>
</evidence>